<feature type="chain" id="PRO_5031507511" evidence="5">
    <location>
        <begin position="24"/>
        <end position="325"/>
    </location>
</feature>
<keyword evidence="4" id="KW-0862">Zinc</keyword>
<dbReference type="Proteomes" id="UP000543836">
    <property type="component" value="Unassembled WGS sequence"/>
</dbReference>
<reference evidence="7 8" key="1">
    <citation type="submission" date="2020-08" db="EMBL/GenBank/DDBJ databases">
        <title>Genomic Encyclopedia of Type Strains, Phase IV (KMG-V): Genome sequencing to study the core and pangenomes of soil and plant-associated prokaryotes.</title>
        <authorList>
            <person name="Whitman W."/>
        </authorList>
    </citation>
    <scope>NUCLEOTIDE SEQUENCE [LARGE SCALE GENOMIC DNA]</scope>
    <source>
        <strain evidence="7 8">SEMIA 492</strain>
    </source>
</reference>
<dbReference type="GO" id="GO:0016787">
    <property type="term" value="F:hydrolase activity"/>
    <property type="evidence" value="ECO:0007669"/>
    <property type="project" value="UniProtKB-KW"/>
</dbReference>
<comment type="caution">
    <text evidence="7">The sequence shown here is derived from an EMBL/GenBank/DDBJ whole genome shotgun (WGS) entry which is preliminary data.</text>
</comment>
<comment type="similarity">
    <text evidence="1">Belongs to the metallo-beta-lactamase superfamily.</text>
</comment>
<dbReference type="PROSITE" id="PS51318">
    <property type="entry name" value="TAT"/>
    <property type="match status" value="1"/>
</dbReference>
<sequence>MFTMTRRTVLSSAAAAAAFGLSAKLEFLPSLAKAATPLEPEVGFYRYKVGDIEVTAIYDGIWRKPHDPAFIKNASIEDTKQALAAAGQTTEFMPIPLTVVVLKIGDRLVMMDAGSGVGQWQANATHLPANMAAAGIDYKNIDTVVISHFHPDHVWGLMEKGTNEPVFDHAELITNADEFNWWTAPDRVDKLAAGRKEAGKRIGAVFPKWNNWKLVGDGAEVAPGVHLVAAPGHTPGHSTFLVASGKEQLLVSADIMYVPALLAPHPEWEGSYDQDGPAAVATRRKLVDRIIADNIKICGSHFPFPGSGTFVKDGNAYGFTPTTQA</sequence>
<dbReference type="EMBL" id="JACIIG010000001">
    <property type="protein sequence ID" value="MBB4566295.1"/>
    <property type="molecule type" value="Genomic_DNA"/>
</dbReference>
<keyword evidence="5" id="KW-0732">Signal</keyword>
<dbReference type="InterPro" id="IPR006311">
    <property type="entry name" value="TAT_signal"/>
</dbReference>
<dbReference type="InterPro" id="IPR051013">
    <property type="entry name" value="MBL_superfamily_lactonases"/>
</dbReference>
<evidence type="ECO:0000313" key="8">
    <source>
        <dbReference type="Proteomes" id="UP000543836"/>
    </source>
</evidence>
<protein>
    <submittedName>
        <fullName evidence="7">Glyoxylase-like metal-dependent hydrolase (Beta-lactamase superfamily II)</fullName>
    </submittedName>
</protein>
<dbReference type="SUPFAM" id="SSF56281">
    <property type="entry name" value="Metallo-hydrolase/oxidoreductase"/>
    <property type="match status" value="1"/>
</dbReference>
<evidence type="ECO:0000259" key="6">
    <source>
        <dbReference type="SMART" id="SM00849"/>
    </source>
</evidence>
<dbReference type="SMART" id="SM00849">
    <property type="entry name" value="Lactamase_B"/>
    <property type="match status" value="1"/>
</dbReference>
<evidence type="ECO:0000256" key="4">
    <source>
        <dbReference type="ARBA" id="ARBA00022833"/>
    </source>
</evidence>
<proteinExistence type="inferred from homology"/>
<name>A0A7W7EI21_9HYPH</name>
<dbReference type="InterPro" id="IPR036866">
    <property type="entry name" value="RibonucZ/Hydroxyglut_hydro"/>
</dbReference>
<evidence type="ECO:0000313" key="7">
    <source>
        <dbReference type="EMBL" id="MBB4566295.1"/>
    </source>
</evidence>
<keyword evidence="2" id="KW-0479">Metal-binding</keyword>
<feature type="domain" description="Metallo-beta-lactamase" evidence="6">
    <location>
        <begin position="96"/>
        <end position="301"/>
    </location>
</feature>
<accession>A0A7W7EI21</accession>
<dbReference type="OrthoDB" id="9773738at2"/>
<dbReference type="PANTHER" id="PTHR42978:SF6">
    <property type="entry name" value="QUORUM-QUENCHING LACTONASE YTNP-RELATED"/>
    <property type="match status" value="1"/>
</dbReference>
<dbReference type="AlphaFoldDB" id="A0A7W7EI21"/>
<dbReference type="Pfam" id="PF00753">
    <property type="entry name" value="Lactamase_B"/>
    <property type="match status" value="1"/>
</dbReference>
<evidence type="ECO:0000256" key="2">
    <source>
        <dbReference type="ARBA" id="ARBA00022723"/>
    </source>
</evidence>
<dbReference type="GO" id="GO:0046872">
    <property type="term" value="F:metal ion binding"/>
    <property type="evidence" value="ECO:0007669"/>
    <property type="project" value="UniProtKB-KW"/>
</dbReference>
<organism evidence="7 8">
    <name type="scientific">Rhizobium leucaenae</name>
    <dbReference type="NCBI Taxonomy" id="29450"/>
    <lineage>
        <taxon>Bacteria</taxon>
        <taxon>Pseudomonadati</taxon>
        <taxon>Pseudomonadota</taxon>
        <taxon>Alphaproteobacteria</taxon>
        <taxon>Hyphomicrobiales</taxon>
        <taxon>Rhizobiaceae</taxon>
        <taxon>Rhizobium/Agrobacterium group</taxon>
        <taxon>Rhizobium</taxon>
    </lineage>
</organism>
<dbReference type="RefSeq" id="WP_028754689.1">
    <property type="nucleotide sequence ID" value="NZ_JACIIG010000001.1"/>
</dbReference>
<feature type="signal peptide" evidence="5">
    <location>
        <begin position="1"/>
        <end position="23"/>
    </location>
</feature>
<dbReference type="PANTHER" id="PTHR42978">
    <property type="entry name" value="QUORUM-QUENCHING LACTONASE YTNP-RELATED-RELATED"/>
    <property type="match status" value="1"/>
</dbReference>
<evidence type="ECO:0000256" key="5">
    <source>
        <dbReference type="SAM" id="SignalP"/>
    </source>
</evidence>
<evidence type="ECO:0000256" key="3">
    <source>
        <dbReference type="ARBA" id="ARBA00022801"/>
    </source>
</evidence>
<gene>
    <name evidence="7" type="ORF">GGE60_000383</name>
</gene>
<dbReference type="CDD" id="cd07720">
    <property type="entry name" value="OPHC2-like_MBL-fold"/>
    <property type="match status" value="1"/>
</dbReference>
<keyword evidence="8" id="KW-1185">Reference proteome</keyword>
<evidence type="ECO:0000256" key="1">
    <source>
        <dbReference type="ARBA" id="ARBA00007749"/>
    </source>
</evidence>
<keyword evidence="3 7" id="KW-0378">Hydrolase</keyword>
<dbReference type="Gene3D" id="3.60.15.10">
    <property type="entry name" value="Ribonuclease Z/Hydroxyacylglutathione hydrolase-like"/>
    <property type="match status" value="1"/>
</dbReference>
<dbReference type="InterPro" id="IPR001279">
    <property type="entry name" value="Metallo-B-lactamas"/>
</dbReference>